<evidence type="ECO:0000256" key="10">
    <source>
        <dbReference type="SAM" id="Phobius"/>
    </source>
</evidence>
<feature type="compositionally biased region" description="Basic and acidic residues" evidence="9">
    <location>
        <begin position="875"/>
        <end position="1012"/>
    </location>
</feature>
<dbReference type="EMBL" id="JAYKXP010000029">
    <property type="protein sequence ID" value="KAK7043253.1"/>
    <property type="molecule type" value="Genomic_DNA"/>
</dbReference>
<feature type="transmembrane region" description="Helical" evidence="10">
    <location>
        <begin position="307"/>
        <end position="326"/>
    </location>
</feature>
<dbReference type="GO" id="GO:0006506">
    <property type="term" value="P:GPI anchor biosynthetic process"/>
    <property type="evidence" value="ECO:0007669"/>
    <property type="project" value="UniProtKB-KW"/>
</dbReference>
<feature type="compositionally biased region" description="Acidic residues" evidence="9">
    <location>
        <begin position="485"/>
        <end position="496"/>
    </location>
</feature>
<feature type="compositionally biased region" description="Polar residues" evidence="9">
    <location>
        <begin position="1611"/>
        <end position="1627"/>
    </location>
</feature>
<keyword evidence="8 10" id="KW-0472">Membrane</keyword>
<evidence type="ECO:0000256" key="3">
    <source>
        <dbReference type="ARBA" id="ARBA00010026"/>
    </source>
</evidence>
<feature type="compositionally biased region" description="Basic residues" evidence="9">
    <location>
        <begin position="1114"/>
        <end position="1123"/>
    </location>
</feature>
<comment type="subcellular location">
    <subcellularLocation>
        <location evidence="1">Endoplasmic reticulum membrane</location>
        <topology evidence="1">Multi-pass membrane protein</topology>
    </subcellularLocation>
</comment>
<feature type="region of interest" description="Disordered" evidence="9">
    <location>
        <begin position="566"/>
        <end position="683"/>
    </location>
</feature>
<feature type="transmembrane region" description="Helical" evidence="10">
    <location>
        <begin position="174"/>
        <end position="200"/>
    </location>
</feature>
<feature type="transmembrane region" description="Helical" evidence="10">
    <location>
        <begin position="268"/>
        <end position="295"/>
    </location>
</feature>
<feature type="compositionally biased region" description="Polar residues" evidence="9">
    <location>
        <begin position="1156"/>
        <end position="1165"/>
    </location>
</feature>
<feature type="compositionally biased region" description="Polar residues" evidence="9">
    <location>
        <begin position="1092"/>
        <end position="1109"/>
    </location>
</feature>
<feature type="compositionally biased region" description="Low complexity" evidence="9">
    <location>
        <begin position="567"/>
        <end position="577"/>
    </location>
</feature>
<keyword evidence="7 10" id="KW-1133">Transmembrane helix</keyword>
<keyword evidence="6" id="KW-0256">Endoplasmic reticulum</keyword>
<protein>
    <submittedName>
        <fullName evidence="11">Uncharacterized protein</fullName>
    </submittedName>
</protein>
<feature type="compositionally biased region" description="Pro residues" evidence="9">
    <location>
        <begin position="1507"/>
        <end position="1523"/>
    </location>
</feature>
<gene>
    <name evidence="11" type="ORF">VNI00_008607</name>
</gene>
<reference evidence="11 12" key="1">
    <citation type="submission" date="2024-01" db="EMBL/GenBank/DDBJ databases">
        <title>A draft genome for a cacao thread blight-causing isolate of Paramarasmius palmivorus.</title>
        <authorList>
            <person name="Baruah I.K."/>
            <person name="Bukari Y."/>
            <person name="Amoako-Attah I."/>
            <person name="Meinhardt L.W."/>
            <person name="Bailey B.A."/>
            <person name="Cohen S.P."/>
        </authorList>
    </citation>
    <scope>NUCLEOTIDE SEQUENCE [LARGE SCALE GENOMIC DNA]</scope>
    <source>
        <strain evidence="11 12">GH-12</strain>
    </source>
</reference>
<keyword evidence="4" id="KW-0337">GPI-anchor biosynthesis</keyword>
<dbReference type="GO" id="GO:0042765">
    <property type="term" value="C:GPI-anchor transamidase complex"/>
    <property type="evidence" value="ECO:0007669"/>
    <property type="project" value="InterPro"/>
</dbReference>
<evidence type="ECO:0000313" key="12">
    <source>
        <dbReference type="Proteomes" id="UP001383192"/>
    </source>
</evidence>
<feature type="compositionally biased region" description="Polar residues" evidence="9">
    <location>
        <begin position="587"/>
        <end position="596"/>
    </location>
</feature>
<dbReference type="GO" id="GO:0016255">
    <property type="term" value="P:attachment of GPI anchor to protein"/>
    <property type="evidence" value="ECO:0007669"/>
    <property type="project" value="InterPro"/>
</dbReference>
<comment type="caution">
    <text evidence="11">The sequence shown here is derived from an EMBL/GenBank/DDBJ whole genome shotgun (WGS) entry which is preliminary data.</text>
</comment>
<evidence type="ECO:0000256" key="9">
    <source>
        <dbReference type="SAM" id="MobiDB-lite"/>
    </source>
</evidence>
<comment type="similarity">
    <text evidence="3">Belongs to the PIGU family.</text>
</comment>
<feature type="compositionally biased region" description="Basic and acidic residues" evidence="9">
    <location>
        <begin position="1430"/>
        <end position="1449"/>
    </location>
</feature>
<feature type="transmembrane region" description="Helical" evidence="10">
    <location>
        <begin position="133"/>
        <end position="154"/>
    </location>
</feature>
<keyword evidence="12" id="KW-1185">Reference proteome</keyword>
<dbReference type="PANTHER" id="PTHR13121:SF0">
    <property type="entry name" value="PHOSPHATIDYLINOSITOL GLYCAN ANCHOR BIOSYNTHESIS CLASS U PROTEIN"/>
    <property type="match status" value="1"/>
</dbReference>
<dbReference type="InterPro" id="IPR009600">
    <property type="entry name" value="PIG-U"/>
</dbReference>
<feature type="region of interest" description="Disordered" evidence="9">
    <location>
        <begin position="1295"/>
        <end position="1373"/>
    </location>
</feature>
<organism evidence="11 12">
    <name type="scientific">Paramarasmius palmivorus</name>
    <dbReference type="NCBI Taxonomy" id="297713"/>
    <lineage>
        <taxon>Eukaryota</taxon>
        <taxon>Fungi</taxon>
        <taxon>Dikarya</taxon>
        <taxon>Basidiomycota</taxon>
        <taxon>Agaricomycotina</taxon>
        <taxon>Agaricomycetes</taxon>
        <taxon>Agaricomycetidae</taxon>
        <taxon>Agaricales</taxon>
        <taxon>Marasmiineae</taxon>
        <taxon>Marasmiaceae</taxon>
        <taxon>Paramarasmius</taxon>
    </lineage>
</organism>
<evidence type="ECO:0000256" key="1">
    <source>
        <dbReference type="ARBA" id="ARBA00004477"/>
    </source>
</evidence>
<feature type="compositionally biased region" description="Polar residues" evidence="9">
    <location>
        <begin position="1339"/>
        <end position="1354"/>
    </location>
</feature>
<evidence type="ECO:0000256" key="4">
    <source>
        <dbReference type="ARBA" id="ARBA00022502"/>
    </source>
</evidence>
<proteinExistence type="inferred from homology"/>
<dbReference type="Proteomes" id="UP001383192">
    <property type="component" value="Unassembled WGS sequence"/>
</dbReference>
<sequence length="1670" mass="184782">MASVKASRSSNASSDSMRYWLPVLVAIRLAISYLQPFDDLVHDHQLSSPLTSYRNLQEGIYLYQNNVDPYSGGVFRHSPLYLSLFSTIIPKSAGISAVLWTLCDAVGAYSLVEIWRARQGLGKTESSRDALVAASYLFNPYLFLPSLALSTSSFENALALVVIMFACKRQASRALFGMAFLLHISLSSLLLLAPVILLLLSDPNSHLASPRAFSGDIKKLPLLLVEFFAYFGTLTGVACAITGGLTWIPQTWGASLTLPDLTPNTGLWWYFFTEMFDHFRPFFLMVFSVHLLIYIAPMCIKFQYDPLYACFLLFGILGTFKAYPTLSDPGLFLTMHAIFPEIYPYMRYPIVTALLHLHASLLLPLFHHLWLAQGTGNANFFYASTLVFACANGAAVIDAIWAGLRIAVGQEKEGWAALPSTQEIVLSSSLVGSCTGYRPHDLIPLRIMEFQPAPALTNFSFNVIGKEPDLLKRLSAPNPDHSNQYEDEDQTMDEDFPPSSTASDDAVTEKIVRPLSRPTLLQALSRPEGVNVVSMGGTAINATSVDQANGHITLSGQSHAANVDVVSTSNRPSSSSSGHNVPIPTVKPSSTASTPHSRSHPSHAKSSATTRSDTPDRALSPYTLQYPGDESDARSSSPLKHAIKMESTNSGSIAATRSQSERVPSPAPLGEPEPSTSSSPSLASLRELHARITTSLSSFQPLTASLLSPNGQDMHANDIGGILSSALDLTGQAQHLSQTSVAAADDCLKAVQKALESAQGSRSAARDAHERVEQAIRAVKSREAAWSEKFDDLKHQFAELEDCIVAIEQEHVHRASAEDVDMADSESASKDDSEDEHRLQEEEELRLRSLKESEEAARLERLAVEQKILEARQERDRLRREKEEAERRKKEAEEKERLRRAEERERLRKEAEAERQRKLAEERERREVEQRENEERERREKEVRERLKMAEEEQRAKVEEHRREEELRLAAERQAEGERRRQAEEQRARELDEERKLREELRLRKGQDRQRTAEQTTLRQCSQEENRGPTTQQSSAGCDRNGGTISASEEPTHPPIATITTSKSPSLPPPPYSEPVSPPVLRKLPAQKHSKPPSTSNPVAQQTLAPLSSSQPKLSRKEKKKQKREAASRVVSGDVRLGPGPVDEGMVRAAALGIRPSNSNGTISLPASLPKRPDLSISTASQNKGKAKVPGPADTNRPTDTQNAIRQFPTQMSPIEQDNASTTSSEGPVLHSLDPTNTGNLPMDLKAYSPVLPECQMMNVRHLVPATPPAISSPVFEMFVKKEEGDEFKPVVTDELALGNQGRRSSTSFTPNQESKRLPSEPAAIGARAHRRAPLEPQPNMSSAPSHSIATQQPPGLPTAPNPRVNGGWHNFQSIMPLPEPDVAPVVDEPEYAVNSYIRGDHYSPSPPRHGPSPGPSSGHHYRRSPTPPRYERAVYDPAPQRRERELSPMRRTPSPVYPSAGRKRFREYDQEDDHDYGHRQGWRPEDRPSYERSDYASGSQDRARTPPLPQNPPRHYTPPDSPPNLQSRIHTKRQRDYSPPTYAGHQQAPPMPPIPTQPRGNNHSRLHNQQSRNNSRNPPADWATATPMAPPNNSSSGPALLSRMHDTANAPVQTQRNNHNPRGNFNTGKGRNRKVTGGGGGNGGPRQNLAQRIDKEPRTLAARLQQSPR</sequence>
<dbReference type="Pfam" id="PF06728">
    <property type="entry name" value="PIG-U"/>
    <property type="match status" value="1"/>
</dbReference>
<feature type="compositionally biased region" description="Polar residues" evidence="9">
    <location>
        <begin position="1560"/>
        <end position="1578"/>
    </location>
</feature>
<name>A0AAW0CW08_9AGAR</name>
<feature type="transmembrane region" description="Helical" evidence="10">
    <location>
        <begin position="378"/>
        <end position="404"/>
    </location>
</feature>
<evidence type="ECO:0000256" key="8">
    <source>
        <dbReference type="ARBA" id="ARBA00023136"/>
    </source>
</evidence>
<feature type="compositionally biased region" description="Pro residues" evidence="9">
    <location>
        <begin position="1066"/>
        <end position="1078"/>
    </location>
</feature>
<feature type="compositionally biased region" description="Pro residues" evidence="9">
    <location>
        <begin position="1405"/>
        <end position="1415"/>
    </location>
</feature>
<keyword evidence="5 10" id="KW-0812">Transmembrane</keyword>
<evidence type="ECO:0000256" key="7">
    <source>
        <dbReference type="ARBA" id="ARBA00022989"/>
    </source>
</evidence>
<evidence type="ECO:0000256" key="2">
    <source>
        <dbReference type="ARBA" id="ARBA00004687"/>
    </source>
</evidence>
<feature type="compositionally biased region" description="Polar residues" evidence="9">
    <location>
        <begin position="646"/>
        <end position="662"/>
    </location>
</feature>
<comment type="pathway">
    <text evidence="2">Glycolipid biosynthesis; glycosylphosphatidylinositol-anchor biosynthesis.</text>
</comment>
<evidence type="ECO:0000256" key="6">
    <source>
        <dbReference type="ARBA" id="ARBA00022824"/>
    </source>
</evidence>
<feature type="compositionally biased region" description="Basic and acidic residues" evidence="9">
    <location>
        <begin position="1476"/>
        <end position="1495"/>
    </location>
</feature>
<feature type="compositionally biased region" description="Basic and acidic residues" evidence="9">
    <location>
        <begin position="827"/>
        <end position="847"/>
    </location>
</feature>
<feature type="region of interest" description="Disordered" evidence="9">
    <location>
        <begin position="815"/>
        <end position="847"/>
    </location>
</feature>
<accession>A0AAW0CW08</accession>
<feature type="transmembrane region" description="Helical" evidence="10">
    <location>
        <begin position="220"/>
        <end position="248"/>
    </location>
</feature>
<dbReference type="PANTHER" id="PTHR13121">
    <property type="entry name" value="GPI TRANSAMIDASE COMPONENT PIG-U"/>
    <property type="match status" value="1"/>
</dbReference>
<feature type="transmembrane region" description="Helical" evidence="10">
    <location>
        <begin position="346"/>
        <end position="366"/>
    </location>
</feature>
<feature type="region of interest" description="Disordered" evidence="9">
    <location>
        <begin position="472"/>
        <end position="507"/>
    </location>
</feature>
<evidence type="ECO:0000313" key="11">
    <source>
        <dbReference type="EMBL" id="KAK7043253.1"/>
    </source>
</evidence>
<feature type="compositionally biased region" description="Polar residues" evidence="9">
    <location>
        <begin position="1196"/>
        <end position="1226"/>
    </location>
</feature>
<evidence type="ECO:0000256" key="5">
    <source>
        <dbReference type="ARBA" id="ARBA00022692"/>
    </source>
</evidence>
<feature type="region of interest" description="Disordered" evidence="9">
    <location>
        <begin position="875"/>
        <end position="1241"/>
    </location>
</feature>
<feature type="compositionally biased region" description="Polar residues" evidence="9">
    <location>
        <begin position="1302"/>
        <end position="1313"/>
    </location>
</feature>
<feature type="compositionally biased region" description="Low complexity" evidence="9">
    <location>
        <begin position="672"/>
        <end position="683"/>
    </location>
</feature>
<feature type="region of interest" description="Disordered" evidence="9">
    <location>
        <begin position="1398"/>
        <end position="1670"/>
    </location>
</feature>